<reference evidence="2 3" key="1">
    <citation type="submission" date="2015-12" db="EMBL/GenBank/DDBJ databases">
        <title>Haloprofundus marisrubri gen. nov., sp. nov., an extremely halophilic archaeon isolated from the Discovery deep brine-seawater interface in the Red Sea.</title>
        <authorList>
            <person name="Zhang G."/>
            <person name="Stingl U."/>
            <person name="Rashid M."/>
        </authorList>
    </citation>
    <scope>NUCLEOTIDE SEQUENCE [LARGE SCALE GENOMIC DNA]</scope>
    <source>
        <strain evidence="2 3">SB9</strain>
    </source>
</reference>
<organism evidence="2 3">
    <name type="scientific">Haloprofundus marisrubri</name>
    <dbReference type="NCBI Taxonomy" id="1514971"/>
    <lineage>
        <taxon>Archaea</taxon>
        <taxon>Methanobacteriati</taxon>
        <taxon>Methanobacteriota</taxon>
        <taxon>Stenosarchaea group</taxon>
        <taxon>Halobacteria</taxon>
        <taxon>Halobacteriales</taxon>
        <taxon>Haloferacaceae</taxon>
        <taxon>Haloprofundus</taxon>
    </lineage>
</organism>
<dbReference type="AlphaFoldDB" id="A0A0W1RCH0"/>
<keyword evidence="1" id="KW-0472">Membrane</keyword>
<sequence>MTFVDGLRRWSGALSLFGLCLVYLSLQRETLTGIATEGLTAIDTLYELSLVVMLLITLGMTVYEVRRTVTDAD</sequence>
<proteinExistence type="predicted"/>
<name>A0A0W1RCH0_9EURY</name>
<gene>
    <name evidence="2" type="ORF">AUR64_05120</name>
</gene>
<keyword evidence="1" id="KW-0812">Transmembrane</keyword>
<keyword evidence="3" id="KW-1185">Reference proteome</keyword>
<dbReference type="EMBL" id="LOPU01000013">
    <property type="protein sequence ID" value="KTG11094.1"/>
    <property type="molecule type" value="Genomic_DNA"/>
</dbReference>
<accession>A0A0W1RCH0</accession>
<evidence type="ECO:0000256" key="1">
    <source>
        <dbReference type="SAM" id="Phobius"/>
    </source>
</evidence>
<protein>
    <submittedName>
        <fullName evidence="2">Uncharacterized protein</fullName>
    </submittedName>
</protein>
<dbReference type="Proteomes" id="UP000054387">
    <property type="component" value="Unassembled WGS sequence"/>
</dbReference>
<feature type="transmembrane region" description="Helical" evidence="1">
    <location>
        <begin position="44"/>
        <end position="63"/>
    </location>
</feature>
<dbReference type="RefSeq" id="WP_058580379.1">
    <property type="nucleotide sequence ID" value="NZ_LOPU01000013.1"/>
</dbReference>
<keyword evidence="1" id="KW-1133">Transmembrane helix</keyword>
<evidence type="ECO:0000313" key="3">
    <source>
        <dbReference type="Proteomes" id="UP000054387"/>
    </source>
</evidence>
<comment type="caution">
    <text evidence="2">The sequence shown here is derived from an EMBL/GenBank/DDBJ whole genome shotgun (WGS) entry which is preliminary data.</text>
</comment>
<evidence type="ECO:0000313" key="2">
    <source>
        <dbReference type="EMBL" id="KTG11094.1"/>
    </source>
</evidence>
<dbReference type="STRING" id="1514971.AUR64_05120"/>